<evidence type="ECO:0000313" key="5">
    <source>
        <dbReference type="Proteomes" id="UP000190140"/>
    </source>
</evidence>
<dbReference type="InterPro" id="IPR043725">
    <property type="entry name" value="DUF5667"/>
</dbReference>
<reference evidence="4 5" key="1">
    <citation type="submission" date="2017-03" db="EMBL/GenBank/DDBJ databases">
        <title>Genome sequence of Clostridium thermoalcaliphilum DSM 7309.</title>
        <authorList>
            <person name="Poehlein A."/>
            <person name="Daniel R."/>
        </authorList>
    </citation>
    <scope>NUCLEOTIDE SEQUENCE [LARGE SCALE GENOMIC DNA]</scope>
    <source>
        <strain evidence="4 5">DSM 7309</strain>
    </source>
</reference>
<evidence type="ECO:0000256" key="1">
    <source>
        <dbReference type="SAM" id="Coils"/>
    </source>
</evidence>
<organism evidence="4 5">
    <name type="scientific">Alkalithermobacter paradoxus</name>
    <dbReference type="NCBI Taxonomy" id="29349"/>
    <lineage>
        <taxon>Bacteria</taxon>
        <taxon>Bacillati</taxon>
        <taxon>Bacillota</taxon>
        <taxon>Clostridia</taxon>
        <taxon>Peptostreptococcales</taxon>
        <taxon>Tepidibacteraceae</taxon>
        <taxon>Alkalithermobacter</taxon>
    </lineage>
</organism>
<dbReference type="Pfam" id="PF18915">
    <property type="entry name" value="DUF5667"/>
    <property type="match status" value="1"/>
</dbReference>
<proteinExistence type="predicted"/>
<dbReference type="Proteomes" id="UP000190140">
    <property type="component" value="Unassembled WGS sequence"/>
</dbReference>
<feature type="coiled-coil region" evidence="1">
    <location>
        <begin position="101"/>
        <end position="168"/>
    </location>
</feature>
<keyword evidence="1" id="KW-0175">Coiled coil</keyword>
<accession>A0A1V4I8Z4</accession>
<feature type="region of interest" description="Disordered" evidence="2">
    <location>
        <begin position="273"/>
        <end position="313"/>
    </location>
</feature>
<sequence>MKLKRYISKIIVASVIIATLSGPFYSVGIYANQYGETEIFKEEANFEEDINQEDSVFVDKEENEEIVKVVVEDVVTKPGDIFYLFKILTEKIRMALTFDDVQKAKLLIEFTEERIKEAEELFINGDEELAYETLERALKHQDLALEYSEKIEEKEEEIQQDIDNQDNTVESRISTNILALTKAMERVKNPKAKQALARNIERATRRMERLNLADEGANIEVNGIEEELPNEEVEVTVKEDKIEPNKKDDIVTQNSNNNILKNKSRAVQEIKEAKMEHKEKKENIKEMKNNNGQKVKEAKRAVKQGRKNEKGEQ</sequence>
<feature type="domain" description="DUF5667" evidence="3">
    <location>
        <begin position="77"/>
        <end position="170"/>
    </location>
</feature>
<dbReference type="EMBL" id="MZGW01000002">
    <property type="protein sequence ID" value="OPJ56462.1"/>
    <property type="molecule type" value="Genomic_DNA"/>
</dbReference>
<dbReference type="AlphaFoldDB" id="A0A1V4I8Z4"/>
<gene>
    <name evidence="4" type="ORF">CLOTH_08670</name>
</gene>
<evidence type="ECO:0000313" key="4">
    <source>
        <dbReference type="EMBL" id="OPJ56462.1"/>
    </source>
</evidence>
<protein>
    <recommendedName>
        <fullName evidence="3">DUF5667 domain-containing protein</fullName>
    </recommendedName>
</protein>
<evidence type="ECO:0000256" key="2">
    <source>
        <dbReference type="SAM" id="MobiDB-lite"/>
    </source>
</evidence>
<name>A0A1V4I8Z4_9FIRM</name>
<dbReference type="STRING" id="29349.CLOTH_08670"/>
<evidence type="ECO:0000259" key="3">
    <source>
        <dbReference type="Pfam" id="PF18915"/>
    </source>
</evidence>
<keyword evidence="5" id="KW-1185">Reference proteome</keyword>
<dbReference type="RefSeq" id="WP_079411550.1">
    <property type="nucleotide sequence ID" value="NZ_MZGW01000002.1"/>
</dbReference>
<comment type="caution">
    <text evidence="4">The sequence shown here is derived from an EMBL/GenBank/DDBJ whole genome shotgun (WGS) entry which is preliminary data.</text>
</comment>
<dbReference type="OrthoDB" id="1797494at2"/>